<reference evidence="1" key="1">
    <citation type="journal article" date="2020" name="Stud. Mycol.">
        <title>101 Dothideomycetes genomes: a test case for predicting lifestyles and emergence of pathogens.</title>
        <authorList>
            <person name="Haridas S."/>
            <person name="Albert R."/>
            <person name="Binder M."/>
            <person name="Bloem J."/>
            <person name="Labutti K."/>
            <person name="Salamov A."/>
            <person name="Andreopoulos B."/>
            <person name="Baker S."/>
            <person name="Barry K."/>
            <person name="Bills G."/>
            <person name="Bluhm B."/>
            <person name="Cannon C."/>
            <person name="Castanera R."/>
            <person name="Culley D."/>
            <person name="Daum C."/>
            <person name="Ezra D."/>
            <person name="Gonzalez J."/>
            <person name="Henrissat B."/>
            <person name="Kuo A."/>
            <person name="Liang C."/>
            <person name="Lipzen A."/>
            <person name="Lutzoni F."/>
            <person name="Magnuson J."/>
            <person name="Mondo S."/>
            <person name="Nolan M."/>
            <person name="Ohm R."/>
            <person name="Pangilinan J."/>
            <person name="Park H.-J."/>
            <person name="Ramirez L."/>
            <person name="Alfaro M."/>
            <person name="Sun H."/>
            <person name="Tritt A."/>
            <person name="Yoshinaga Y."/>
            <person name="Zwiers L.-H."/>
            <person name="Turgeon B."/>
            <person name="Goodwin S."/>
            <person name="Spatafora J."/>
            <person name="Crous P."/>
            <person name="Grigoriev I."/>
        </authorList>
    </citation>
    <scope>NUCLEOTIDE SEQUENCE</scope>
    <source>
        <strain evidence="1">HMLAC05119</strain>
    </source>
</reference>
<sequence length="151" mass="17263">MTSTNLFKVGHSYTHLNNDIHVYHKMEAYITVAASYRPILPLPLPHSFAALFKAFNAPAPKSYTASARKSRYLNRSLLRNDATCNESTDLIKVFGTIIAFSDRYPWNEALASELDAGVRYWLPSGKLAEEWKSRARFLYLKLDWAYANQVL</sequence>
<name>A0A6A5QC57_AMPQU</name>
<organism evidence="1 2">
    <name type="scientific">Ampelomyces quisqualis</name>
    <name type="common">Powdery mildew agent</name>
    <dbReference type="NCBI Taxonomy" id="50730"/>
    <lineage>
        <taxon>Eukaryota</taxon>
        <taxon>Fungi</taxon>
        <taxon>Dikarya</taxon>
        <taxon>Ascomycota</taxon>
        <taxon>Pezizomycotina</taxon>
        <taxon>Dothideomycetes</taxon>
        <taxon>Pleosporomycetidae</taxon>
        <taxon>Pleosporales</taxon>
        <taxon>Pleosporineae</taxon>
        <taxon>Phaeosphaeriaceae</taxon>
        <taxon>Ampelomyces</taxon>
    </lineage>
</organism>
<dbReference type="Proteomes" id="UP000800096">
    <property type="component" value="Unassembled WGS sequence"/>
</dbReference>
<evidence type="ECO:0000313" key="1">
    <source>
        <dbReference type="EMBL" id="KAF1912942.1"/>
    </source>
</evidence>
<proteinExistence type="predicted"/>
<dbReference type="EMBL" id="ML979139">
    <property type="protein sequence ID" value="KAF1912942.1"/>
    <property type="molecule type" value="Genomic_DNA"/>
</dbReference>
<gene>
    <name evidence="1" type="ORF">BDU57DRAFT_581346</name>
</gene>
<accession>A0A6A5QC57</accession>
<protein>
    <submittedName>
        <fullName evidence="1">Uncharacterized protein</fullName>
    </submittedName>
</protein>
<dbReference type="AlphaFoldDB" id="A0A6A5QC57"/>
<keyword evidence="2" id="KW-1185">Reference proteome</keyword>
<evidence type="ECO:0000313" key="2">
    <source>
        <dbReference type="Proteomes" id="UP000800096"/>
    </source>
</evidence>